<dbReference type="Pfam" id="PF12895">
    <property type="entry name" value="ANAPC3"/>
    <property type="match status" value="1"/>
</dbReference>
<dbReference type="PANTHER" id="PTHR44186">
    <property type="match status" value="1"/>
</dbReference>
<protein>
    <recommendedName>
        <fullName evidence="6">Tetratricopeptide repeat protein</fullName>
    </recommendedName>
</protein>
<dbReference type="RefSeq" id="WP_042517122.1">
    <property type="nucleotide sequence ID" value="NZ_JALFDM010000046.1"/>
</dbReference>
<keyword evidence="5" id="KW-1185">Reference proteome</keyword>
<dbReference type="Proteomes" id="UP000032046">
    <property type="component" value="Unassembled WGS sequence"/>
</dbReference>
<name>A0A0D0J2S1_9BACT</name>
<evidence type="ECO:0000313" key="5">
    <source>
        <dbReference type="Proteomes" id="UP000032046"/>
    </source>
</evidence>
<accession>A0A0D0J2S1</accession>
<dbReference type="SMART" id="SM00028">
    <property type="entry name" value="TPR"/>
    <property type="match status" value="6"/>
</dbReference>
<proteinExistence type="predicted"/>
<dbReference type="AlphaFoldDB" id="A0A0D0J2S1"/>
<keyword evidence="1" id="KW-0677">Repeat</keyword>
<evidence type="ECO:0000256" key="1">
    <source>
        <dbReference type="ARBA" id="ARBA00022737"/>
    </source>
</evidence>
<evidence type="ECO:0000256" key="2">
    <source>
        <dbReference type="ARBA" id="ARBA00022803"/>
    </source>
</evidence>
<dbReference type="Gene3D" id="1.25.40.10">
    <property type="entry name" value="Tetratricopeptide repeat domain"/>
    <property type="match status" value="2"/>
</dbReference>
<evidence type="ECO:0008006" key="6">
    <source>
        <dbReference type="Google" id="ProtNLM"/>
    </source>
</evidence>
<sequence>MAGSIDNYYNSEEFKTNLNLYETSKREGKSCILGSEELADIAEYYFEKGKLADAKETAEYAASLYPDATAPKIVLARYYIMVKKDKEKAKECIEKITECNDLNYALLIAEYYIFTEKKEKAIMALDKALTYLEDEDLLDLPAEACNLLLDYGMTKQAKHYLELDRDKSSNDYLRMKARMAFAERKYEEGAEIMERLIDKDPFNTGLWKILAIEQNNFDKYSNAATSIEYALAIDDKDAEAYMILGNAFFKMCNYLKALEAYRKSAEITDSEQSDMMMARCYFCMQDMDKTLAYLKSAETKCTEETANKIDICRDFAITYGWMGNNELAFKYLEKLKEYGKLDAETYLVEGSILLGMNRFEDANIAFYNGYKLTNNPTEYTFQIAVSLYEHSMDQYAYMFLKRVFEKDPERTRGLAYLAACSNYLGMGDEFIGYLKDAVDKNPEEAKAVLADFFPKGMEPYDYVEYAKKHSRGINEETDKNDNDSQK</sequence>
<dbReference type="SUPFAM" id="SSF48452">
    <property type="entry name" value="TPR-like"/>
    <property type="match status" value="3"/>
</dbReference>
<dbReference type="EMBL" id="JXQK01000008">
    <property type="protein sequence ID" value="KIP64878.1"/>
    <property type="molecule type" value="Genomic_DNA"/>
</dbReference>
<dbReference type="STRING" id="1602171.ST44_00290"/>
<keyword evidence="2 3" id="KW-0802">TPR repeat</keyword>
<dbReference type="InterPro" id="IPR019734">
    <property type="entry name" value="TPR_rpt"/>
</dbReference>
<reference evidence="4 5" key="1">
    <citation type="submission" date="2015-01" db="EMBL/GenBank/DDBJ databases">
        <title>Comparative genomics of non-oral Prevotella species.</title>
        <authorList>
            <person name="Accetto T."/>
            <person name="Nograsek B."/>
            <person name="Avgustin G."/>
        </authorList>
    </citation>
    <scope>NUCLEOTIDE SEQUENCE [LARGE SCALE GENOMIC DNA]</scope>
    <source>
        <strain evidence="4 5">P5-119</strain>
    </source>
</reference>
<dbReference type="PROSITE" id="PS50005">
    <property type="entry name" value="TPR"/>
    <property type="match status" value="1"/>
</dbReference>
<feature type="repeat" description="TPR" evidence="3">
    <location>
        <begin position="238"/>
        <end position="271"/>
    </location>
</feature>
<gene>
    <name evidence="4" type="ORF">ST44_00290</name>
</gene>
<organism evidence="4 5">
    <name type="scientific">Prevotella pectinovora</name>
    <dbReference type="NCBI Taxonomy" id="1602169"/>
    <lineage>
        <taxon>Bacteria</taxon>
        <taxon>Pseudomonadati</taxon>
        <taxon>Bacteroidota</taxon>
        <taxon>Bacteroidia</taxon>
        <taxon>Bacteroidales</taxon>
        <taxon>Prevotellaceae</taxon>
        <taxon>Prevotella</taxon>
    </lineage>
</organism>
<evidence type="ECO:0000313" key="4">
    <source>
        <dbReference type="EMBL" id="KIP64878.1"/>
    </source>
</evidence>
<dbReference type="InterPro" id="IPR011990">
    <property type="entry name" value="TPR-like_helical_dom_sf"/>
</dbReference>
<evidence type="ECO:0000256" key="3">
    <source>
        <dbReference type="PROSITE-ProRule" id="PRU00339"/>
    </source>
</evidence>
<comment type="caution">
    <text evidence="4">The sequence shown here is derived from an EMBL/GenBank/DDBJ whole genome shotgun (WGS) entry which is preliminary data.</text>
</comment>
<dbReference type="PANTHER" id="PTHR44186:SF1">
    <property type="entry name" value="BARDET-BIEDL SYNDROME 4 PROTEIN"/>
    <property type="match status" value="1"/>
</dbReference>